<evidence type="ECO:0000313" key="5">
    <source>
        <dbReference type="Proteomes" id="UP000248259"/>
    </source>
</evidence>
<dbReference type="Pfam" id="PF07568">
    <property type="entry name" value="HisKA_2"/>
    <property type="match status" value="1"/>
</dbReference>
<feature type="region of interest" description="Disordered" evidence="2">
    <location>
        <begin position="1"/>
        <end position="39"/>
    </location>
</feature>
<evidence type="ECO:0000313" key="4">
    <source>
        <dbReference type="EMBL" id="PZA14726.1"/>
    </source>
</evidence>
<dbReference type="Gene3D" id="3.30.565.10">
    <property type="entry name" value="Histidine kinase-like ATPase, C-terminal domain"/>
    <property type="match status" value="1"/>
</dbReference>
<dbReference type="InterPro" id="IPR036890">
    <property type="entry name" value="HATPase_C_sf"/>
</dbReference>
<dbReference type="SUPFAM" id="SSF55874">
    <property type="entry name" value="ATPase domain of HSP90 chaperone/DNA topoisomerase II/histidine kinase"/>
    <property type="match status" value="1"/>
</dbReference>
<comment type="caution">
    <text evidence="4">The sequence shown here is derived from an EMBL/GenBank/DDBJ whole genome shotgun (WGS) entry which is preliminary data.</text>
</comment>
<evidence type="ECO:0000256" key="1">
    <source>
        <dbReference type="SAM" id="Coils"/>
    </source>
</evidence>
<dbReference type="Proteomes" id="UP000248259">
    <property type="component" value="Unassembled WGS sequence"/>
</dbReference>
<proteinExistence type="predicted"/>
<feature type="coiled-coil region" evidence="1">
    <location>
        <begin position="42"/>
        <end position="69"/>
    </location>
</feature>
<feature type="compositionally biased region" description="Basic and acidic residues" evidence="2">
    <location>
        <begin position="19"/>
        <end position="29"/>
    </location>
</feature>
<sequence>MMVAQDGGLMSMKSPPPVPEDRLEGDAGLDHGAASAAQDRQTAVLSARIEALQEQNQRLAHEVLRLRRDRDYYRHLRESQPIPEQAERMRSVHLRNALTAEVHHRIRNNLQVVIGLLQRESVRRPDAADAIRSVISQVKTVALAHGLHGRADHHLISLQELLTAIVANVTMLTGCVVEASLEPDDTQPLLVREGEAVALALILNELLINAVKHLSAPAVPCPPKVSLARGGDGALVTIVNQGRLPVGFDFLTGRGSGSGLGLVHALFSTPGTEVRFSQIEDTVEVRLIVAPPVLIVEHVGGV</sequence>
<protein>
    <recommendedName>
        <fullName evidence="3">Signal transduction histidine kinase subgroup 2 dimerisation and phosphoacceptor domain-containing protein</fullName>
    </recommendedName>
</protein>
<dbReference type="PANTHER" id="PTHR43065:SF23">
    <property type="entry name" value="SENSOR HISTIDINE KINASE PDTAS"/>
    <property type="match status" value="1"/>
</dbReference>
<dbReference type="PANTHER" id="PTHR43065">
    <property type="entry name" value="SENSOR HISTIDINE KINASE"/>
    <property type="match status" value="1"/>
</dbReference>
<evidence type="ECO:0000256" key="2">
    <source>
        <dbReference type="SAM" id="MobiDB-lite"/>
    </source>
</evidence>
<organism evidence="4 5">
    <name type="scientific">Parazoarcus communis SWub3 = DSM 12120</name>
    <dbReference type="NCBI Taxonomy" id="1121029"/>
    <lineage>
        <taxon>Bacteria</taxon>
        <taxon>Pseudomonadati</taxon>
        <taxon>Pseudomonadota</taxon>
        <taxon>Betaproteobacteria</taxon>
        <taxon>Rhodocyclales</taxon>
        <taxon>Zoogloeaceae</taxon>
        <taxon>Parazoarcus</taxon>
    </lineage>
</organism>
<feature type="domain" description="Signal transduction histidine kinase subgroup 2 dimerisation and phosphoacceptor" evidence="3">
    <location>
        <begin position="101"/>
        <end position="170"/>
    </location>
</feature>
<evidence type="ECO:0000259" key="3">
    <source>
        <dbReference type="Pfam" id="PF07568"/>
    </source>
</evidence>
<gene>
    <name evidence="4" type="ORF">DNK49_20265</name>
</gene>
<accession>A0A323UU43</accession>
<dbReference type="RefSeq" id="WP_110529089.1">
    <property type="nucleotide sequence ID" value="NZ_WTVI01000062.1"/>
</dbReference>
<dbReference type="OrthoDB" id="434992at2"/>
<dbReference type="EMBL" id="QKOE01000023">
    <property type="protein sequence ID" value="PZA14726.1"/>
    <property type="molecule type" value="Genomic_DNA"/>
</dbReference>
<dbReference type="InterPro" id="IPR011495">
    <property type="entry name" value="Sig_transdc_His_kin_sub2_dim/P"/>
</dbReference>
<dbReference type="AlphaFoldDB" id="A0A323UU43"/>
<keyword evidence="5" id="KW-1185">Reference proteome</keyword>
<name>A0A323UU43_9RHOO</name>
<keyword evidence="1" id="KW-0175">Coiled coil</keyword>
<reference evidence="4 5" key="1">
    <citation type="submission" date="2018-06" db="EMBL/GenBank/DDBJ databases">
        <title>Azoarcus communis strain SWub3 genome.</title>
        <authorList>
            <person name="Zorraquino Salvo V."/>
            <person name="Toubiana D."/>
            <person name="Blumwald E."/>
        </authorList>
    </citation>
    <scope>NUCLEOTIDE SEQUENCE [LARGE SCALE GENOMIC DNA]</scope>
    <source>
        <strain evidence="4 5">SWub3</strain>
    </source>
</reference>